<accession>A0A939JV92</accession>
<evidence type="ECO:0000256" key="5">
    <source>
        <dbReference type="ARBA" id="ARBA00023002"/>
    </source>
</evidence>
<organism evidence="8 9">
    <name type="scientific">Fibrella aquatilis</name>
    <dbReference type="NCBI Taxonomy" id="2817059"/>
    <lineage>
        <taxon>Bacteria</taxon>
        <taxon>Pseudomonadati</taxon>
        <taxon>Bacteroidota</taxon>
        <taxon>Cytophagia</taxon>
        <taxon>Cytophagales</taxon>
        <taxon>Spirosomataceae</taxon>
        <taxon>Fibrella</taxon>
    </lineage>
</organism>
<evidence type="ECO:0000256" key="3">
    <source>
        <dbReference type="ARBA" id="ARBA00022630"/>
    </source>
</evidence>
<evidence type="ECO:0000259" key="6">
    <source>
        <dbReference type="Pfam" id="PF00732"/>
    </source>
</evidence>
<evidence type="ECO:0000256" key="1">
    <source>
        <dbReference type="ARBA" id="ARBA00001974"/>
    </source>
</evidence>
<feature type="domain" description="Glucose-methanol-choline oxidoreductase C-terminal" evidence="7">
    <location>
        <begin position="439"/>
        <end position="558"/>
    </location>
</feature>
<proteinExistence type="inferred from homology"/>
<dbReference type="PANTHER" id="PTHR42784">
    <property type="entry name" value="PYRANOSE 2-OXIDASE"/>
    <property type="match status" value="1"/>
</dbReference>
<keyword evidence="4" id="KW-0274">FAD</keyword>
<sequence>MANLNTTVNKTHRYDAIVIGSGMSGGWAAKELCEKGLNTLVLEKGRMVNHVEDYPTMMKDHWEFDHRGGLSYKDQQKYHIQTRSGFVGEGTKHFFTDDLANPYEETKRFDWIRGNQTGGRSLTWGKHCYRWSDLDFTANAREGIAVDWPIRYKDIAPWYSYVEKFVGISGEKLGLDHLPDGEFLPPIPLNCLETHFKQAMVKKYGNSRHVTPGRVAHLTDPQPWHLALGRGQCQNRNRCSRGCPYGAYFSSNAATLPAANNTGKFAIRPQSVVHSIIYDEKTNRATGVRVVDAETKEMTEFYANLIFCCASSMATTQILLHSTSTRFPNGMGNDSGELGHNIMDHHYHVGAMGSYDGLEDQYYKGRKPAGLFIPRYVNLDEKSRNPNFVRGYDYQGAGAGRGNWGSGVNTPGVGSAFKESLFKPGGWGMGLMGFGEVLPNHDNKVTLHPDKKDQWGLPVLVFDAEFKQNELAMRKQIMADAAEMLEASGFQNITTFDYSGGIGVGVHEMGTARMGRNPKTSVLNGNNQLHSIPNVFVTDGACMTSSSCVNPSITYMALTARAVDFATKALNRHDL</sequence>
<dbReference type="GO" id="GO:0050660">
    <property type="term" value="F:flavin adenine dinucleotide binding"/>
    <property type="evidence" value="ECO:0007669"/>
    <property type="project" value="InterPro"/>
</dbReference>
<evidence type="ECO:0000313" key="9">
    <source>
        <dbReference type="Proteomes" id="UP000664795"/>
    </source>
</evidence>
<dbReference type="InterPro" id="IPR051473">
    <property type="entry name" value="P2Ox-like"/>
</dbReference>
<comment type="cofactor">
    <cofactor evidence="1">
        <name>FAD</name>
        <dbReference type="ChEBI" id="CHEBI:57692"/>
    </cofactor>
</comment>
<dbReference type="InterPro" id="IPR007867">
    <property type="entry name" value="GMC_OxRtase_C"/>
</dbReference>
<keyword evidence="9" id="KW-1185">Reference proteome</keyword>
<feature type="domain" description="Glucose-methanol-choline oxidoreductase N-terminal" evidence="6">
    <location>
        <begin position="232"/>
        <end position="345"/>
    </location>
</feature>
<name>A0A939JV92_9BACT</name>
<evidence type="ECO:0000256" key="2">
    <source>
        <dbReference type="ARBA" id="ARBA00010790"/>
    </source>
</evidence>
<keyword evidence="5" id="KW-0560">Oxidoreductase</keyword>
<dbReference type="Pfam" id="PF00732">
    <property type="entry name" value="GMC_oxred_N"/>
    <property type="match status" value="1"/>
</dbReference>
<dbReference type="RefSeq" id="WP_207334588.1">
    <property type="nucleotide sequence ID" value="NZ_JAFMYU010000004.1"/>
</dbReference>
<dbReference type="Proteomes" id="UP000664795">
    <property type="component" value="Unassembled WGS sequence"/>
</dbReference>
<evidence type="ECO:0000313" key="8">
    <source>
        <dbReference type="EMBL" id="MBO0930622.1"/>
    </source>
</evidence>
<dbReference type="EMBL" id="JAFMYU010000004">
    <property type="protein sequence ID" value="MBO0930622.1"/>
    <property type="molecule type" value="Genomic_DNA"/>
</dbReference>
<dbReference type="SUPFAM" id="SSF54373">
    <property type="entry name" value="FAD-linked reductases, C-terminal domain"/>
    <property type="match status" value="1"/>
</dbReference>
<dbReference type="AlphaFoldDB" id="A0A939JV92"/>
<dbReference type="GO" id="GO:0016614">
    <property type="term" value="F:oxidoreductase activity, acting on CH-OH group of donors"/>
    <property type="evidence" value="ECO:0007669"/>
    <property type="project" value="InterPro"/>
</dbReference>
<dbReference type="Pfam" id="PF05199">
    <property type="entry name" value="GMC_oxred_C"/>
    <property type="match status" value="1"/>
</dbReference>
<evidence type="ECO:0000259" key="7">
    <source>
        <dbReference type="Pfam" id="PF05199"/>
    </source>
</evidence>
<evidence type="ECO:0000256" key="4">
    <source>
        <dbReference type="ARBA" id="ARBA00022827"/>
    </source>
</evidence>
<comment type="caution">
    <text evidence="8">The sequence shown here is derived from an EMBL/GenBank/DDBJ whole genome shotgun (WGS) entry which is preliminary data.</text>
</comment>
<dbReference type="PANTHER" id="PTHR42784:SF1">
    <property type="entry name" value="PYRANOSE 2-OXIDASE"/>
    <property type="match status" value="1"/>
</dbReference>
<keyword evidence="3" id="KW-0285">Flavoprotein</keyword>
<dbReference type="InterPro" id="IPR036188">
    <property type="entry name" value="FAD/NAD-bd_sf"/>
</dbReference>
<dbReference type="SUPFAM" id="SSF51905">
    <property type="entry name" value="FAD/NAD(P)-binding domain"/>
    <property type="match status" value="1"/>
</dbReference>
<comment type="similarity">
    <text evidence="2">Belongs to the GMC oxidoreductase family.</text>
</comment>
<reference evidence="8 9" key="1">
    <citation type="submission" date="2021-03" db="EMBL/GenBank/DDBJ databases">
        <title>Fibrella sp. HMF5036 genome sequencing and assembly.</title>
        <authorList>
            <person name="Kang H."/>
            <person name="Kim H."/>
            <person name="Bae S."/>
            <person name="Joh K."/>
        </authorList>
    </citation>
    <scope>NUCLEOTIDE SEQUENCE [LARGE SCALE GENOMIC DNA]</scope>
    <source>
        <strain evidence="8 9">HMF5036</strain>
    </source>
</reference>
<gene>
    <name evidence="8" type="ORF">J2I48_06430</name>
</gene>
<dbReference type="Gene3D" id="3.50.50.60">
    <property type="entry name" value="FAD/NAD(P)-binding domain"/>
    <property type="match status" value="2"/>
</dbReference>
<dbReference type="InterPro" id="IPR000172">
    <property type="entry name" value="GMC_OxRdtase_N"/>
</dbReference>
<protein>
    <submittedName>
        <fullName evidence="8">GMC family oxidoreductase</fullName>
    </submittedName>
</protein>